<feature type="transmembrane region" description="Helical" evidence="1">
    <location>
        <begin position="40"/>
        <end position="58"/>
    </location>
</feature>
<keyword evidence="1" id="KW-0812">Transmembrane</keyword>
<name>A0A212JCS9_9FIRM</name>
<dbReference type="EMBL" id="FLUN01000001">
    <property type="protein sequence ID" value="SBV97202.1"/>
    <property type="molecule type" value="Genomic_DNA"/>
</dbReference>
<keyword evidence="1" id="KW-0472">Membrane</keyword>
<accession>A0A212JCS9</accession>
<feature type="transmembrane region" description="Helical" evidence="1">
    <location>
        <begin position="65"/>
        <end position="83"/>
    </location>
</feature>
<dbReference type="AlphaFoldDB" id="A0A212JCS9"/>
<sequence>MILGIAVFCFLCVVFRFPACRWLLIEEKELTPREERACVLFGNLNGGLAVLFALLRLTRGRWGDYAYLGVGVLSALLVGRFVYRALIGRND</sequence>
<evidence type="ECO:0000313" key="2">
    <source>
        <dbReference type="EMBL" id="SBV97202.1"/>
    </source>
</evidence>
<gene>
    <name evidence="2" type="ORF">KL86CLO1_10879</name>
</gene>
<organism evidence="2">
    <name type="scientific">uncultured Eubacteriales bacterium</name>
    <dbReference type="NCBI Taxonomy" id="172733"/>
    <lineage>
        <taxon>Bacteria</taxon>
        <taxon>Bacillati</taxon>
        <taxon>Bacillota</taxon>
        <taxon>Clostridia</taxon>
        <taxon>Eubacteriales</taxon>
        <taxon>environmental samples</taxon>
    </lineage>
</organism>
<keyword evidence="1" id="KW-1133">Transmembrane helix</keyword>
<protein>
    <submittedName>
        <fullName evidence="2">Uncharacterized protein</fullName>
    </submittedName>
</protein>
<reference evidence="2" key="1">
    <citation type="submission" date="2016-04" db="EMBL/GenBank/DDBJ databases">
        <authorList>
            <person name="Evans L.H."/>
            <person name="Alamgir A."/>
            <person name="Owens N."/>
            <person name="Weber N.D."/>
            <person name="Virtaneva K."/>
            <person name="Barbian K."/>
            <person name="Babar A."/>
            <person name="Rosenke K."/>
        </authorList>
    </citation>
    <scope>NUCLEOTIDE SEQUENCE</scope>
    <source>
        <strain evidence="2">86</strain>
    </source>
</reference>
<evidence type="ECO:0000256" key="1">
    <source>
        <dbReference type="SAM" id="Phobius"/>
    </source>
</evidence>
<proteinExistence type="predicted"/>